<feature type="binding site" evidence="1">
    <location>
        <position position="342"/>
    </location>
    <ligand>
        <name>Zn(2+)</name>
        <dbReference type="ChEBI" id="CHEBI:29105"/>
    </ligand>
</feature>
<feature type="binding site" evidence="1">
    <location>
        <position position="401"/>
    </location>
    <ligand>
        <name>Zn(2+)</name>
        <dbReference type="ChEBI" id="CHEBI:29105"/>
    </ligand>
</feature>
<feature type="binding site" evidence="1">
    <location>
        <position position="400"/>
    </location>
    <ligand>
        <name>Zn(2+)</name>
        <dbReference type="ChEBI" id="CHEBI:29105"/>
    </ligand>
</feature>
<evidence type="ECO:0000313" key="3">
    <source>
        <dbReference type="Proteomes" id="UP000807342"/>
    </source>
</evidence>
<dbReference type="GO" id="GO:0005886">
    <property type="term" value="C:plasma membrane"/>
    <property type="evidence" value="ECO:0007669"/>
    <property type="project" value="TreeGrafter"/>
</dbReference>
<dbReference type="SUPFAM" id="SSF158745">
    <property type="entry name" value="LanC-like"/>
    <property type="match status" value="1"/>
</dbReference>
<dbReference type="InterPro" id="IPR012341">
    <property type="entry name" value="6hp_glycosidase-like_sf"/>
</dbReference>
<dbReference type="PANTHER" id="PTHR12736">
    <property type="entry name" value="LANC-LIKE PROTEIN"/>
    <property type="match status" value="1"/>
</dbReference>
<dbReference type="PRINTS" id="PR01950">
    <property type="entry name" value="LANCSUPER"/>
</dbReference>
<protein>
    <recommendedName>
        <fullName evidence="4">Lanthionine synthetase C family protein</fullName>
    </recommendedName>
</protein>
<dbReference type="EMBL" id="MU151083">
    <property type="protein sequence ID" value="KAF9451544.1"/>
    <property type="molecule type" value="Genomic_DNA"/>
</dbReference>
<evidence type="ECO:0000313" key="2">
    <source>
        <dbReference type="EMBL" id="KAF9451544.1"/>
    </source>
</evidence>
<dbReference type="PANTHER" id="PTHR12736:SF7">
    <property type="entry name" value="LANC-LIKE PROTEIN 3"/>
    <property type="match status" value="1"/>
</dbReference>
<accession>A0A9P5XJJ3</accession>
<dbReference type="GO" id="GO:0031179">
    <property type="term" value="P:peptide modification"/>
    <property type="evidence" value="ECO:0007669"/>
    <property type="project" value="InterPro"/>
</dbReference>
<dbReference type="Gene3D" id="1.50.10.10">
    <property type="match status" value="1"/>
</dbReference>
<dbReference type="InterPro" id="IPR007822">
    <property type="entry name" value="LANC-like"/>
</dbReference>
<dbReference type="SMART" id="SM01260">
    <property type="entry name" value="LANC_like"/>
    <property type="match status" value="1"/>
</dbReference>
<gene>
    <name evidence="2" type="ORF">P691DRAFT_723760</name>
</gene>
<dbReference type="GO" id="GO:0005975">
    <property type="term" value="P:carbohydrate metabolic process"/>
    <property type="evidence" value="ECO:0007669"/>
    <property type="project" value="InterPro"/>
</dbReference>
<proteinExistence type="predicted"/>
<dbReference type="OrthoDB" id="10257263at2759"/>
<evidence type="ECO:0000256" key="1">
    <source>
        <dbReference type="PIRSR" id="PIRSR607822-1"/>
    </source>
</evidence>
<dbReference type="Pfam" id="PF05147">
    <property type="entry name" value="LANC_like"/>
    <property type="match status" value="1"/>
</dbReference>
<sequence>MSTQRYIHLFTEPPKGESDWRDIRRDIEDALRKNVQRVQQETGSSEGRKGSVYLGDIGVTLMEVTIAERRRDLPNPPQPTAGEQEEGLSHALLTSLADHHLASAFHDGGFNPQSLRDGAHSSFLETSVGITTLILSRYPIGKQKLFARTQWKRSRDHLQKVLKTIESDDKEFPEDDDGCDVLYGRAGFLYALLYLRSVLERAEKRAGGTEGDRSNADEERNQDLESCQGLFSDMVLETVVRSIMHRGRNGAKTYRFEFGGSKSPPLTWAWHSKRYLGGAHGVAGILQMLLRCPFPLVAEYMPEIVQTIDWLIDCQDRIGNWPTRAPDLNRTTHGEHELVQWCHGAPAMLILLSTILRMSVTPGITTGLTDKQQERFVVSLQRGCALVYMRGVLRKGVGLCHGIAGSIYALLAASDVLDEPCNVNTQPPPESAQVSTPLGHFGPYFTQAGHLAHSATHASSLTEKGEMKTPDHPWSLYEGMAGMCCAWEEILYRMSKWGKCLLSSGMPGYDDLIVRDTTI</sequence>
<dbReference type="GO" id="GO:0046872">
    <property type="term" value="F:metal ion binding"/>
    <property type="evidence" value="ECO:0007669"/>
    <property type="project" value="UniProtKB-KW"/>
</dbReference>
<comment type="caution">
    <text evidence="2">The sequence shown here is derived from an EMBL/GenBank/DDBJ whole genome shotgun (WGS) entry which is preliminary data.</text>
</comment>
<dbReference type="Proteomes" id="UP000807342">
    <property type="component" value="Unassembled WGS sequence"/>
</dbReference>
<keyword evidence="1" id="KW-0862">Zinc</keyword>
<keyword evidence="1" id="KW-0479">Metal-binding</keyword>
<reference evidence="2" key="1">
    <citation type="submission" date="2020-11" db="EMBL/GenBank/DDBJ databases">
        <authorList>
            <consortium name="DOE Joint Genome Institute"/>
            <person name="Ahrendt S."/>
            <person name="Riley R."/>
            <person name="Andreopoulos W."/>
            <person name="Labutti K."/>
            <person name="Pangilinan J."/>
            <person name="Ruiz-Duenas F.J."/>
            <person name="Barrasa J.M."/>
            <person name="Sanchez-Garcia M."/>
            <person name="Camarero S."/>
            <person name="Miyauchi S."/>
            <person name="Serrano A."/>
            <person name="Linde D."/>
            <person name="Babiker R."/>
            <person name="Drula E."/>
            <person name="Ayuso-Fernandez I."/>
            <person name="Pacheco R."/>
            <person name="Padilla G."/>
            <person name="Ferreira P."/>
            <person name="Barriuso J."/>
            <person name="Kellner H."/>
            <person name="Castanera R."/>
            <person name="Alfaro M."/>
            <person name="Ramirez L."/>
            <person name="Pisabarro A.G."/>
            <person name="Kuo A."/>
            <person name="Tritt A."/>
            <person name="Lipzen A."/>
            <person name="He G."/>
            <person name="Yan M."/>
            <person name="Ng V."/>
            <person name="Cullen D."/>
            <person name="Martin F."/>
            <person name="Rosso M.-N."/>
            <person name="Henrissat B."/>
            <person name="Hibbett D."/>
            <person name="Martinez A.T."/>
            <person name="Grigoriev I.V."/>
        </authorList>
    </citation>
    <scope>NUCLEOTIDE SEQUENCE</scope>
    <source>
        <strain evidence="2">MF-IS2</strain>
    </source>
</reference>
<dbReference type="AlphaFoldDB" id="A0A9P5XJJ3"/>
<name>A0A9P5XJJ3_9AGAR</name>
<keyword evidence="3" id="KW-1185">Reference proteome</keyword>
<organism evidence="2 3">
    <name type="scientific">Macrolepiota fuliginosa MF-IS2</name>
    <dbReference type="NCBI Taxonomy" id="1400762"/>
    <lineage>
        <taxon>Eukaryota</taxon>
        <taxon>Fungi</taxon>
        <taxon>Dikarya</taxon>
        <taxon>Basidiomycota</taxon>
        <taxon>Agaricomycotina</taxon>
        <taxon>Agaricomycetes</taxon>
        <taxon>Agaricomycetidae</taxon>
        <taxon>Agaricales</taxon>
        <taxon>Agaricineae</taxon>
        <taxon>Agaricaceae</taxon>
        <taxon>Macrolepiota</taxon>
    </lineage>
</organism>
<dbReference type="CDD" id="cd04794">
    <property type="entry name" value="euk_LANCL"/>
    <property type="match status" value="1"/>
</dbReference>
<evidence type="ECO:0008006" key="4">
    <source>
        <dbReference type="Google" id="ProtNLM"/>
    </source>
</evidence>